<feature type="transmembrane region" description="Helical" evidence="8">
    <location>
        <begin position="193"/>
        <end position="211"/>
    </location>
</feature>
<evidence type="ECO:0000313" key="10">
    <source>
        <dbReference type="Proteomes" id="UP001314263"/>
    </source>
</evidence>
<protein>
    <recommendedName>
        <fullName evidence="7">Heme O synthase</fullName>
    </recommendedName>
</protein>
<sequence length="444" mass="46202">MRGISRVLSSVLRDAEAIGRLQISIGEAAVSRSGFSSAPSAAAQCIRAEQAVVSGTAGSSAAASTSSTLRSAGTASTSGRASGVALVQVYKQLAKHRLSALVVSTAAAGFVAGSDEAIDWAKLGWTSLGTFACAASANALNQVYEVVNDARMERTKRRPLPTGRLSRGHALLFAGLAGCAGIYILAIQANGTAAALGAANIGLYAAVYTPLKVVSVANTWVGAVVGAIPPLMGWAAAAGQLELGAGVLAAALYFWQLPHFLSLSWLYKRDYARGGYRMMSLLDATGRRTAACCLRNSLYLMPIGAVGALMGVTTPLFGFEAAVLSGVLAMTSATFLQNPGPTAAKRLFRASLLFLPLFMLGMGVHRIPQTQEQRAVQQAMMQARLKLPARARNDPTERLSSSSHGAFLGALAAAPFPFLPLPLRCPSKVSCEAGPEMEGNIEDR</sequence>
<keyword evidence="5" id="KW-0350">Heme biosynthesis</keyword>
<proteinExistence type="inferred from homology"/>
<feature type="transmembrane region" description="Helical" evidence="8">
    <location>
        <begin position="218"/>
        <end position="237"/>
    </location>
</feature>
<feature type="transmembrane region" description="Helical" evidence="8">
    <location>
        <begin position="347"/>
        <end position="364"/>
    </location>
</feature>
<organism evidence="9 10">
    <name type="scientific">Coccomyxa viridis</name>
    <dbReference type="NCBI Taxonomy" id="1274662"/>
    <lineage>
        <taxon>Eukaryota</taxon>
        <taxon>Viridiplantae</taxon>
        <taxon>Chlorophyta</taxon>
        <taxon>core chlorophytes</taxon>
        <taxon>Trebouxiophyceae</taxon>
        <taxon>Trebouxiophyceae incertae sedis</taxon>
        <taxon>Coccomyxaceae</taxon>
        <taxon>Coccomyxa</taxon>
    </lineage>
</organism>
<dbReference type="Gene3D" id="1.10.357.140">
    <property type="entry name" value="UbiA prenyltransferase"/>
    <property type="match status" value="1"/>
</dbReference>
<evidence type="ECO:0000256" key="8">
    <source>
        <dbReference type="SAM" id="Phobius"/>
    </source>
</evidence>
<keyword evidence="10" id="KW-1185">Reference proteome</keyword>
<evidence type="ECO:0000256" key="1">
    <source>
        <dbReference type="ARBA" id="ARBA00004141"/>
    </source>
</evidence>
<dbReference type="Proteomes" id="UP001314263">
    <property type="component" value="Unassembled WGS sequence"/>
</dbReference>
<feature type="transmembrane region" description="Helical" evidence="8">
    <location>
        <begin position="168"/>
        <end position="187"/>
    </location>
</feature>
<feature type="transmembrane region" description="Helical" evidence="8">
    <location>
        <begin position="288"/>
        <end position="310"/>
    </location>
</feature>
<keyword evidence="2" id="KW-0808">Transferase</keyword>
<comment type="subcellular location">
    <subcellularLocation>
        <location evidence="1">Membrane</location>
        <topology evidence="1">Multi-pass membrane protein</topology>
    </subcellularLocation>
</comment>
<evidence type="ECO:0000256" key="3">
    <source>
        <dbReference type="ARBA" id="ARBA00022692"/>
    </source>
</evidence>
<dbReference type="GO" id="GO:0006784">
    <property type="term" value="P:heme A biosynthetic process"/>
    <property type="evidence" value="ECO:0007669"/>
    <property type="project" value="TreeGrafter"/>
</dbReference>
<dbReference type="PANTHER" id="PTHR43448">
    <property type="entry name" value="PROTOHEME IX FARNESYLTRANSFERASE, MITOCHONDRIAL"/>
    <property type="match status" value="1"/>
</dbReference>
<dbReference type="Pfam" id="PF01040">
    <property type="entry name" value="UbiA"/>
    <property type="match status" value="1"/>
</dbReference>
<dbReference type="InterPro" id="IPR006369">
    <property type="entry name" value="Protohaem_IX_farnesylTrfase"/>
</dbReference>
<evidence type="ECO:0000256" key="6">
    <source>
        <dbReference type="ARBA" id="ARBA00023136"/>
    </source>
</evidence>
<evidence type="ECO:0000313" key="9">
    <source>
        <dbReference type="EMBL" id="CAK0743725.1"/>
    </source>
</evidence>
<dbReference type="NCBIfam" id="TIGR01473">
    <property type="entry name" value="cyoE_ctaB"/>
    <property type="match status" value="1"/>
</dbReference>
<keyword evidence="4 8" id="KW-1133">Transmembrane helix</keyword>
<dbReference type="FunFam" id="1.10.357.140:FF:000006">
    <property type="entry name" value="Protoheme IX farnesyltransferase, mitochondrial"/>
    <property type="match status" value="1"/>
</dbReference>
<dbReference type="GO" id="GO:0016020">
    <property type="term" value="C:membrane"/>
    <property type="evidence" value="ECO:0007669"/>
    <property type="project" value="UniProtKB-SubCell"/>
</dbReference>
<dbReference type="InterPro" id="IPR044878">
    <property type="entry name" value="UbiA_sf"/>
</dbReference>
<dbReference type="EMBL" id="CAUYUE010000002">
    <property type="protein sequence ID" value="CAK0743725.1"/>
    <property type="molecule type" value="Genomic_DNA"/>
</dbReference>
<dbReference type="GO" id="GO:0005739">
    <property type="term" value="C:mitochondrion"/>
    <property type="evidence" value="ECO:0007669"/>
    <property type="project" value="TreeGrafter"/>
</dbReference>
<dbReference type="PANTHER" id="PTHR43448:SF2">
    <property type="entry name" value="PROTOHEME IX FARNESYLTRANSFERASE, MITOCHONDRIAL"/>
    <property type="match status" value="1"/>
</dbReference>
<feature type="transmembrane region" description="Helical" evidence="8">
    <location>
        <begin position="243"/>
        <end position="267"/>
    </location>
</feature>
<accession>A0AAV1HU66</accession>
<evidence type="ECO:0000256" key="2">
    <source>
        <dbReference type="ARBA" id="ARBA00022679"/>
    </source>
</evidence>
<dbReference type="HAMAP" id="MF_00154">
    <property type="entry name" value="CyoE_CtaB"/>
    <property type="match status" value="1"/>
</dbReference>
<dbReference type="GO" id="GO:0008495">
    <property type="term" value="F:protoheme IX farnesyltransferase activity"/>
    <property type="evidence" value="ECO:0007669"/>
    <property type="project" value="InterPro"/>
</dbReference>
<dbReference type="CDD" id="cd13957">
    <property type="entry name" value="PT_UbiA_Cox10"/>
    <property type="match status" value="1"/>
</dbReference>
<name>A0AAV1HU66_9CHLO</name>
<dbReference type="AlphaFoldDB" id="A0AAV1HU66"/>
<dbReference type="InterPro" id="IPR000537">
    <property type="entry name" value="UbiA_prenyltransferase"/>
</dbReference>
<evidence type="ECO:0000256" key="5">
    <source>
        <dbReference type="ARBA" id="ARBA00023133"/>
    </source>
</evidence>
<keyword evidence="3 8" id="KW-0812">Transmembrane</keyword>
<keyword evidence="6 8" id="KW-0472">Membrane</keyword>
<evidence type="ECO:0000256" key="7">
    <source>
        <dbReference type="ARBA" id="ARBA00030253"/>
    </source>
</evidence>
<evidence type="ECO:0000256" key="4">
    <source>
        <dbReference type="ARBA" id="ARBA00022989"/>
    </source>
</evidence>
<gene>
    <name evidence="9" type="ORF">CVIRNUC_001492</name>
</gene>
<reference evidence="9 10" key="1">
    <citation type="submission" date="2023-10" db="EMBL/GenBank/DDBJ databases">
        <authorList>
            <person name="Maclean D."/>
            <person name="Macfadyen A."/>
        </authorList>
    </citation>
    <scope>NUCLEOTIDE SEQUENCE [LARGE SCALE GENOMIC DNA]</scope>
</reference>
<comment type="caution">
    <text evidence="9">The sequence shown here is derived from an EMBL/GenBank/DDBJ whole genome shotgun (WGS) entry which is preliminary data.</text>
</comment>